<sequence length="226" mass="24083">FVDHESDVWVTDARGHDGKGHQIHKFNPQGDLLLSLGVAGIGGVGDQIFNAPSDLVVARDGTIFIADGHGGGGNNRIVKLSSAGVYIKEWGATGGEDGEFRDPHGMAIDSQGRIFVADRRNRRIQIFDQDGTHLDSWYQFGVPSGIFIDGEDILYACDVGADDARTDGFLRGIRIGSVTDGRVVAFIPDPGLDTNGNPTEGVAVDGKGNIYGAEVGEGRLTRYAKQ</sequence>
<dbReference type="PANTHER" id="PTHR10680">
    <property type="entry name" value="PEPTIDYL-GLYCINE ALPHA-AMIDATING MONOOXYGENASE"/>
    <property type="match status" value="1"/>
</dbReference>
<dbReference type="AlphaFoldDB" id="A0A382YU97"/>
<dbReference type="PROSITE" id="PS51125">
    <property type="entry name" value="NHL"/>
    <property type="match status" value="1"/>
</dbReference>
<gene>
    <name evidence="4" type="ORF">METZ01_LOCUS439239</name>
</gene>
<name>A0A382YU97_9ZZZZ</name>
<evidence type="ECO:0000256" key="2">
    <source>
        <dbReference type="ARBA" id="ARBA00022737"/>
    </source>
</evidence>
<reference evidence="4" key="1">
    <citation type="submission" date="2018-05" db="EMBL/GenBank/DDBJ databases">
        <authorList>
            <person name="Lanie J.A."/>
            <person name="Ng W.-L."/>
            <person name="Kazmierczak K.M."/>
            <person name="Andrzejewski T.M."/>
            <person name="Davidsen T.M."/>
            <person name="Wayne K.J."/>
            <person name="Tettelin H."/>
            <person name="Glass J.I."/>
            <person name="Rusch D."/>
            <person name="Podicherti R."/>
            <person name="Tsui H.-C.T."/>
            <person name="Winkler M.E."/>
        </authorList>
    </citation>
    <scope>NUCLEOTIDE SEQUENCE</scope>
</reference>
<dbReference type="Pfam" id="PF01436">
    <property type="entry name" value="NHL"/>
    <property type="match status" value="1"/>
</dbReference>
<dbReference type="InterPro" id="IPR001258">
    <property type="entry name" value="NHL_repeat"/>
</dbReference>
<dbReference type="InterPro" id="IPR011042">
    <property type="entry name" value="6-blade_b-propeller_TolB-like"/>
</dbReference>
<keyword evidence="1" id="KW-0732">Signal</keyword>
<dbReference type="EMBL" id="UINC01178307">
    <property type="protein sequence ID" value="SVD86385.1"/>
    <property type="molecule type" value="Genomic_DNA"/>
</dbReference>
<dbReference type="Gene3D" id="2.120.10.30">
    <property type="entry name" value="TolB, C-terminal domain"/>
    <property type="match status" value="1"/>
</dbReference>
<evidence type="ECO:0000256" key="3">
    <source>
        <dbReference type="ARBA" id="ARBA00023180"/>
    </source>
</evidence>
<proteinExistence type="predicted"/>
<protein>
    <recommendedName>
        <fullName evidence="5">SMP-30/Gluconolactonase/LRE-like region domain-containing protein</fullName>
    </recommendedName>
</protein>
<keyword evidence="2" id="KW-0677">Repeat</keyword>
<keyword evidence="3" id="KW-0325">Glycoprotein</keyword>
<feature type="non-terminal residue" evidence="4">
    <location>
        <position position="1"/>
    </location>
</feature>
<accession>A0A382YU97</accession>
<organism evidence="4">
    <name type="scientific">marine metagenome</name>
    <dbReference type="NCBI Taxonomy" id="408172"/>
    <lineage>
        <taxon>unclassified sequences</taxon>
        <taxon>metagenomes</taxon>
        <taxon>ecological metagenomes</taxon>
    </lineage>
</organism>
<dbReference type="SUPFAM" id="SSF101898">
    <property type="entry name" value="NHL repeat"/>
    <property type="match status" value="1"/>
</dbReference>
<evidence type="ECO:0000256" key="1">
    <source>
        <dbReference type="ARBA" id="ARBA00022729"/>
    </source>
</evidence>
<evidence type="ECO:0008006" key="5">
    <source>
        <dbReference type="Google" id="ProtNLM"/>
    </source>
</evidence>
<evidence type="ECO:0000313" key="4">
    <source>
        <dbReference type="EMBL" id="SVD86385.1"/>
    </source>
</evidence>